<dbReference type="InterPro" id="IPR002828">
    <property type="entry name" value="SurE-like_Pase/nucleotidase"/>
</dbReference>
<evidence type="ECO:0000259" key="4">
    <source>
        <dbReference type="Pfam" id="PF01975"/>
    </source>
</evidence>
<keyword evidence="2" id="KW-0479">Metal-binding</keyword>
<protein>
    <recommendedName>
        <fullName evidence="4">Survival protein SurE-like phosphatase/nucleotidase domain-containing protein</fullName>
    </recommendedName>
</protein>
<proteinExistence type="inferred from homology"/>
<reference evidence="5" key="1">
    <citation type="submission" date="2021-02" db="EMBL/GenBank/DDBJ databases">
        <title>Psilocybe cubensis genome.</title>
        <authorList>
            <person name="Mckernan K.J."/>
            <person name="Crawford S."/>
            <person name="Trippe A."/>
            <person name="Kane L.T."/>
            <person name="Mclaughlin S."/>
        </authorList>
    </citation>
    <scope>NUCLEOTIDE SEQUENCE [LARGE SCALE GENOMIC DNA]</scope>
    <source>
        <strain evidence="5">MGC-MH-2018</strain>
    </source>
</reference>
<comment type="caution">
    <text evidence="5">The sequence shown here is derived from an EMBL/GenBank/DDBJ whole genome shotgun (WGS) entry which is preliminary data.</text>
</comment>
<dbReference type="PANTHER" id="PTHR30457">
    <property type="entry name" value="5'-NUCLEOTIDASE SURE"/>
    <property type="match status" value="1"/>
</dbReference>
<dbReference type="InterPro" id="IPR030048">
    <property type="entry name" value="SurE"/>
</dbReference>
<evidence type="ECO:0000256" key="2">
    <source>
        <dbReference type="ARBA" id="ARBA00022723"/>
    </source>
</evidence>
<dbReference type="AlphaFoldDB" id="A0A8H8CJC7"/>
<dbReference type="OrthoDB" id="4018688at2759"/>
<dbReference type="SUPFAM" id="SSF64167">
    <property type="entry name" value="SurE-like"/>
    <property type="match status" value="1"/>
</dbReference>
<sequence>MSLLIGCYADTNIVLTNDDGWAVAQLRSEYSALKSAGYNVILSAPAINKSGTGSSTTTPKQLEVPCQFETCPVGSPAYGYESFDRNINYVNGYPVDAVKYGIKTLAPSIFGSIPTLVISGTNIGTNLGSISGSGTVGAAAAAALEGIPSIAFSGSSGSTVSYTTLTSNPSSSSSKSAKIYTDLVLKFSAALLNNSGTLLPKGVSLNVNFASTSSCSSASNYKFVLTRVKSSSSATDVTTCGTNKLTDESTAIKKGCIATVSVFNATTKADVGSSTQSIVLGKLKPILECL</sequence>
<evidence type="ECO:0000256" key="3">
    <source>
        <dbReference type="ARBA" id="ARBA00022801"/>
    </source>
</evidence>
<feature type="domain" description="Survival protein SurE-like phosphatase/nucleotidase" evidence="4">
    <location>
        <begin position="13"/>
        <end position="228"/>
    </location>
</feature>
<name>A0A8H8CJC7_PSICU</name>
<accession>A0A8H8CJC7</accession>
<dbReference type="Pfam" id="PF01975">
    <property type="entry name" value="SurE"/>
    <property type="match status" value="1"/>
</dbReference>
<gene>
    <name evidence="5" type="ORF">JR316_007952</name>
</gene>
<comment type="similarity">
    <text evidence="1">Belongs to the SurE nucleotidase family.</text>
</comment>
<evidence type="ECO:0000256" key="1">
    <source>
        <dbReference type="ARBA" id="ARBA00011062"/>
    </source>
</evidence>
<evidence type="ECO:0000313" key="5">
    <source>
        <dbReference type="EMBL" id="KAG5167601.1"/>
    </source>
</evidence>
<dbReference type="Gene3D" id="3.40.1210.10">
    <property type="entry name" value="Survival protein SurE-like phosphatase/nucleotidase"/>
    <property type="match status" value="1"/>
</dbReference>
<dbReference type="GO" id="GO:0046872">
    <property type="term" value="F:metal ion binding"/>
    <property type="evidence" value="ECO:0007669"/>
    <property type="project" value="UniProtKB-KW"/>
</dbReference>
<dbReference type="EMBL" id="JAFIQS010000007">
    <property type="protein sequence ID" value="KAG5167601.1"/>
    <property type="molecule type" value="Genomic_DNA"/>
</dbReference>
<dbReference type="PANTHER" id="PTHR30457:SF0">
    <property type="entry name" value="PHOSPHATASE, PUTATIVE (AFU_ORTHOLOGUE AFUA_4G01070)-RELATED"/>
    <property type="match status" value="1"/>
</dbReference>
<organism evidence="5">
    <name type="scientific">Psilocybe cubensis</name>
    <name type="common">Psychedelic mushroom</name>
    <name type="synonym">Stropharia cubensis</name>
    <dbReference type="NCBI Taxonomy" id="181762"/>
    <lineage>
        <taxon>Eukaryota</taxon>
        <taxon>Fungi</taxon>
        <taxon>Dikarya</taxon>
        <taxon>Basidiomycota</taxon>
        <taxon>Agaricomycotina</taxon>
        <taxon>Agaricomycetes</taxon>
        <taxon>Agaricomycetidae</taxon>
        <taxon>Agaricales</taxon>
        <taxon>Agaricineae</taxon>
        <taxon>Strophariaceae</taxon>
        <taxon>Psilocybe</taxon>
    </lineage>
</organism>
<dbReference type="InterPro" id="IPR036523">
    <property type="entry name" value="SurE-like_sf"/>
</dbReference>
<dbReference type="GO" id="GO:0008252">
    <property type="term" value="F:nucleotidase activity"/>
    <property type="evidence" value="ECO:0007669"/>
    <property type="project" value="InterPro"/>
</dbReference>
<keyword evidence="3" id="KW-0378">Hydrolase</keyword>